<dbReference type="EMBL" id="JAINDJ010000002">
    <property type="protein sequence ID" value="KAG9458469.1"/>
    <property type="molecule type" value="Genomic_DNA"/>
</dbReference>
<organism evidence="1 2">
    <name type="scientific">Aristolochia fimbriata</name>
    <name type="common">White veined hardy Dutchman's pipe vine</name>
    <dbReference type="NCBI Taxonomy" id="158543"/>
    <lineage>
        <taxon>Eukaryota</taxon>
        <taxon>Viridiplantae</taxon>
        <taxon>Streptophyta</taxon>
        <taxon>Embryophyta</taxon>
        <taxon>Tracheophyta</taxon>
        <taxon>Spermatophyta</taxon>
        <taxon>Magnoliopsida</taxon>
        <taxon>Magnoliidae</taxon>
        <taxon>Piperales</taxon>
        <taxon>Aristolochiaceae</taxon>
        <taxon>Aristolochia</taxon>
    </lineage>
</organism>
<name>A0AAV7FD26_ARIFI</name>
<sequence>MATEEERQLLVQSRRSIVFRWPLRRKRATSFPASATRKKRRKLPSIRLGKRRAGGSFLVKIFRRIRLRWLRLHYSLLLKRLKAFYSTLVRDLIEAGATMEAIQSRIMMETYFSVPVMPVTVASIPSHVSSPRSRLAKSRE</sequence>
<proteinExistence type="predicted"/>
<evidence type="ECO:0000313" key="1">
    <source>
        <dbReference type="EMBL" id="KAG9458469.1"/>
    </source>
</evidence>
<evidence type="ECO:0000313" key="2">
    <source>
        <dbReference type="Proteomes" id="UP000825729"/>
    </source>
</evidence>
<dbReference type="Proteomes" id="UP000825729">
    <property type="component" value="Unassembled WGS sequence"/>
</dbReference>
<gene>
    <name evidence="1" type="ORF">H6P81_002977</name>
</gene>
<reference evidence="1 2" key="1">
    <citation type="submission" date="2021-07" db="EMBL/GenBank/DDBJ databases">
        <title>The Aristolochia fimbriata genome: insights into angiosperm evolution, floral development and chemical biosynthesis.</title>
        <authorList>
            <person name="Jiao Y."/>
        </authorList>
    </citation>
    <scope>NUCLEOTIDE SEQUENCE [LARGE SCALE GENOMIC DNA]</scope>
    <source>
        <strain evidence="1">IBCAS-2021</strain>
        <tissue evidence="1">Leaf</tissue>
    </source>
</reference>
<protein>
    <submittedName>
        <fullName evidence="1">Uncharacterized protein</fullName>
    </submittedName>
</protein>
<dbReference type="AlphaFoldDB" id="A0AAV7FD26"/>
<comment type="caution">
    <text evidence="1">The sequence shown here is derived from an EMBL/GenBank/DDBJ whole genome shotgun (WGS) entry which is preliminary data.</text>
</comment>
<keyword evidence="2" id="KW-1185">Reference proteome</keyword>
<dbReference type="PANTHER" id="PTHR34788">
    <property type="entry name" value="F15I1.22"/>
    <property type="match status" value="1"/>
</dbReference>
<dbReference type="PANTHER" id="PTHR34788:SF4">
    <property type="entry name" value="F15I1.22"/>
    <property type="match status" value="1"/>
</dbReference>
<accession>A0AAV7FD26</accession>